<dbReference type="InterPro" id="IPR027417">
    <property type="entry name" value="P-loop_NTPase"/>
</dbReference>
<keyword evidence="10" id="KW-0528">Neurotoxin</keyword>
<evidence type="ECO:0000256" key="7">
    <source>
        <dbReference type="ARBA" id="ARBA00022741"/>
    </source>
</evidence>
<dbReference type="InterPro" id="IPR037278">
    <property type="entry name" value="ARFGAP/RecO"/>
</dbReference>
<dbReference type="SMART" id="SM00174">
    <property type="entry name" value="RHO"/>
    <property type="match status" value="1"/>
</dbReference>
<dbReference type="CDD" id="cd04103">
    <property type="entry name" value="Centaurin_gamma"/>
    <property type="match status" value="1"/>
</dbReference>
<keyword evidence="11 14" id="KW-0040">ANK repeat</keyword>
<evidence type="ECO:0000313" key="20">
    <source>
        <dbReference type="Proteomes" id="UP000790347"/>
    </source>
</evidence>
<dbReference type="SMART" id="SM00173">
    <property type="entry name" value="RAS"/>
    <property type="match status" value="1"/>
</dbReference>
<keyword evidence="6" id="KW-0479">Metal-binding</keyword>
<evidence type="ECO:0000256" key="2">
    <source>
        <dbReference type="ARBA" id="ARBA00005430"/>
    </source>
</evidence>
<dbReference type="InterPro" id="IPR011993">
    <property type="entry name" value="PH-like_dom_sf"/>
</dbReference>
<evidence type="ECO:0000256" key="12">
    <source>
        <dbReference type="ARBA" id="ARBA00023134"/>
    </source>
</evidence>
<evidence type="ECO:0000256" key="4">
    <source>
        <dbReference type="ARBA" id="ARBA00022483"/>
    </source>
</evidence>
<comment type="similarity">
    <text evidence="2">Belongs to the centaurin gamma-like family.</text>
</comment>
<dbReference type="Gene3D" id="1.25.40.20">
    <property type="entry name" value="Ankyrin repeat-containing domain"/>
    <property type="match status" value="1"/>
</dbReference>
<feature type="compositionally biased region" description="Polar residues" evidence="16">
    <location>
        <begin position="499"/>
        <end position="512"/>
    </location>
</feature>
<reference evidence="19" key="2">
    <citation type="journal article" date="2022" name="Res Sq">
        <title>Comparative Genomics Reveals Insights into the Divergent Evolution of Astigmatic Mites and Household Pest Adaptations.</title>
        <authorList>
            <person name="Xiong Q."/>
            <person name="Wan A.T.-Y."/>
            <person name="Liu X.-Y."/>
            <person name="Fung C.S.-H."/>
            <person name="Xiao X."/>
            <person name="Malainual N."/>
            <person name="Hou J."/>
            <person name="Wang L."/>
            <person name="Wang M."/>
            <person name="Yang K."/>
            <person name="Cui Y."/>
            <person name="Leung E."/>
            <person name="Nong W."/>
            <person name="Shin S.-K."/>
            <person name="Au S."/>
            <person name="Jeong K.Y."/>
            <person name="Chew F.T."/>
            <person name="Hui J."/>
            <person name="Leung T.F."/>
            <person name="Tungtrongchitr A."/>
            <person name="Zhong N."/>
            <person name="Liu Z."/>
            <person name="Tsui S."/>
        </authorList>
    </citation>
    <scope>NUCLEOTIDE SEQUENCE</scope>
    <source>
        <strain evidence="19">Derf</strain>
        <tissue evidence="19">Whole organism</tissue>
    </source>
</reference>
<dbReference type="SUPFAM" id="SSF57863">
    <property type="entry name" value="ArfGap/RecO-like zinc finger"/>
    <property type="match status" value="1"/>
</dbReference>
<evidence type="ECO:0000256" key="8">
    <source>
        <dbReference type="ARBA" id="ARBA00022771"/>
    </source>
</evidence>
<feature type="domain" description="PH" evidence="17">
    <location>
        <begin position="546"/>
        <end position="710"/>
    </location>
</feature>
<feature type="compositionally biased region" description="Low complexity" evidence="16">
    <location>
        <begin position="947"/>
        <end position="960"/>
    </location>
</feature>
<keyword evidence="4" id="KW-0268">Exocytosis</keyword>
<dbReference type="Gene3D" id="2.30.29.30">
    <property type="entry name" value="Pleckstrin-homology domain (PH domain)/Phosphotyrosine-binding domain (PTB)"/>
    <property type="match status" value="1"/>
</dbReference>
<dbReference type="InterPro" id="IPR001806">
    <property type="entry name" value="Small_GTPase"/>
</dbReference>
<feature type="repeat" description="ANK" evidence="14">
    <location>
        <begin position="891"/>
        <end position="923"/>
    </location>
</feature>
<feature type="compositionally biased region" description="Polar residues" evidence="16">
    <location>
        <begin position="386"/>
        <end position="404"/>
    </location>
</feature>
<keyword evidence="20" id="KW-1185">Reference proteome</keyword>
<sequence>MSRESLDENIPTSTSNHHHHHHQTRPSSSTSIVSSSSFGGCGPQSLTSSSTTTTTTTCYYNNSLAIRQEIQRFESVHPSIYAIYDLLELIGGADGQLIAQRVRDHVVCIEGKRIGIGFGSMFRLPLISPVTTTTSTTNFDCILYSFVNSQEWTLSRSVPDLRIGVVGTYSSGKSALVHRYLTGSYLQDESPEGGRFKKEVIIDGQSYLLLIRDEGGPPEIQLSCWVDAVIFVFSLENENSFQAIMNYYTRMFHLRSNNDIPILLVGTQDAISDTNPRVVDESRARKLAHELKRCVYYEACATYGSNVDKIFQNACHRIIQNRNSENINSRPTTPATQQTPVINTFGNKNFSTPQQSSYQNKIQPSTQTGAISPPLTSVSLNLVNGKFQPSQSESTSAETNNNDSNLDHIKSSIASSSVLHNLVMKKPAIIGEKPKLTALYNSSHSTTAEKTTKPQPIVPKRNISLKYNNNNDNEFKVPDSPTPTMPPSPATSMLEAPFKNQQMATQQTPNTTRKNRRKSNLFTPLSNKTKNDDKYKNGEVGSGRTIPIKQGYLYKKSKKTLNKDWKKKYVTLTTDGCLTYHPTLHDYMDDVHGKNIPLKHTTVKIPGQKPRCGARPSSANSPAALNNVDSNQSYGERRIPSTNPKYDPGSGKKRSRKIKTPGTKNGDIGDDNSDGNEFVIVSLDNKQWHFNANNNDEREEWITAIEQQILSSLQNSEYDKSKLHNVNSVDDSAIHTIRTVPGNKYCVDCEAPNPDWASLNLGSLICIECSGIHRNLGTHISKVRSLGLDVWPSSHVSVMLGLGNTAANEIWEHQLNGKTKPTPTSRHEEKERFIRAKYERREFLAPLEDQKTPIQTQLINSVMKMDMKQLVHLLAHASFQNVNLSQILTKDKKTLLHLAASRGCLEITQLLIWNNVNEKAMDNESKTALFYAKIAGHKEIEELLNQQNSNSNQPDNNNQPTTLSGQQNAMMNNINHQNSNNNENIALNLNYIENFNKLPASII</sequence>
<evidence type="ECO:0000256" key="1">
    <source>
        <dbReference type="ARBA" id="ARBA00004175"/>
    </source>
</evidence>
<reference evidence="19" key="1">
    <citation type="submission" date="2013-05" db="EMBL/GenBank/DDBJ databases">
        <authorList>
            <person name="Yim A.K.Y."/>
            <person name="Chan T.F."/>
            <person name="Ji K.M."/>
            <person name="Liu X.Y."/>
            <person name="Zhou J.W."/>
            <person name="Li R.Q."/>
            <person name="Yang K.Y."/>
            <person name="Li J."/>
            <person name="Li M."/>
            <person name="Law P.T.W."/>
            <person name="Wu Y.L."/>
            <person name="Cai Z.L."/>
            <person name="Qin H."/>
            <person name="Bao Y."/>
            <person name="Leung R.K.K."/>
            <person name="Ng P.K.S."/>
            <person name="Zou J."/>
            <person name="Zhong X.J."/>
            <person name="Ran P.X."/>
            <person name="Zhong N.S."/>
            <person name="Liu Z.G."/>
            <person name="Tsui S.K.W."/>
        </authorList>
    </citation>
    <scope>NUCLEOTIDE SEQUENCE</scope>
    <source>
        <strain evidence="19">Derf</strain>
        <tissue evidence="19">Whole organism</tissue>
    </source>
</reference>
<dbReference type="InterPro" id="IPR002110">
    <property type="entry name" value="Ankyrin_rpt"/>
</dbReference>
<dbReference type="PROSITE" id="PS51419">
    <property type="entry name" value="RAB"/>
    <property type="match status" value="1"/>
</dbReference>
<accession>A0A922IBP3</accession>
<evidence type="ECO:0000256" key="15">
    <source>
        <dbReference type="PROSITE-ProRule" id="PRU00288"/>
    </source>
</evidence>
<keyword evidence="10" id="KW-0638">Presynaptic neurotoxin</keyword>
<evidence type="ECO:0000256" key="11">
    <source>
        <dbReference type="ARBA" id="ARBA00023043"/>
    </source>
</evidence>
<dbReference type="PROSITE" id="PS50088">
    <property type="entry name" value="ANK_REPEAT"/>
    <property type="match status" value="1"/>
</dbReference>
<dbReference type="InterPro" id="IPR036770">
    <property type="entry name" value="Ankyrin_rpt-contain_sf"/>
</dbReference>
<dbReference type="InterPro" id="IPR001164">
    <property type="entry name" value="ArfGAP_dom"/>
</dbReference>
<evidence type="ECO:0000256" key="14">
    <source>
        <dbReference type="PROSITE-ProRule" id="PRU00023"/>
    </source>
</evidence>
<dbReference type="PANTHER" id="PTHR45819">
    <property type="entry name" value="CENTAURIN-GAMMA-1A"/>
    <property type="match status" value="1"/>
</dbReference>
<dbReference type="PROSITE" id="PS50115">
    <property type="entry name" value="ARFGAP"/>
    <property type="match status" value="1"/>
</dbReference>
<dbReference type="AlphaFoldDB" id="A0A922IBP3"/>
<dbReference type="PROSITE" id="PS50003">
    <property type="entry name" value="PH_DOMAIN"/>
    <property type="match status" value="1"/>
</dbReference>
<dbReference type="GO" id="GO:0006887">
    <property type="term" value="P:exocytosis"/>
    <property type="evidence" value="ECO:0007669"/>
    <property type="project" value="UniProtKB-KW"/>
</dbReference>
<feature type="compositionally biased region" description="Polar residues" evidence="16">
    <location>
        <begin position="617"/>
        <end position="644"/>
    </location>
</feature>
<dbReference type="InterPro" id="IPR001849">
    <property type="entry name" value="PH_domain"/>
</dbReference>
<evidence type="ECO:0000259" key="18">
    <source>
        <dbReference type="PROSITE" id="PS50115"/>
    </source>
</evidence>
<feature type="compositionally biased region" description="Low complexity" evidence="16">
    <location>
        <begin position="25"/>
        <end position="36"/>
    </location>
</feature>
<dbReference type="SUPFAM" id="SSF50729">
    <property type="entry name" value="PH domain-like"/>
    <property type="match status" value="1"/>
</dbReference>
<comment type="caution">
    <text evidence="19">The sequence shown here is derived from an EMBL/GenBank/DDBJ whole genome shotgun (WGS) entry which is preliminary data.</text>
</comment>
<dbReference type="InterPro" id="IPR038508">
    <property type="entry name" value="ArfGAP_dom_sf"/>
</dbReference>
<dbReference type="SUPFAM" id="SSF52540">
    <property type="entry name" value="P-loop containing nucleoside triphosphate hydrolases"/>
    <property type="match status" value="1"/>
</dbReference>
<evidence type="ECO:0000256" key="9">
    <source>
        <dbReference type="ARBA" id="ARBA00022833"/>
    </source>
</evidence>
<dbReference type="Gene3D" id="3.40.50.300">
    <property type="entry name" value="P-loop containing nucleotide triphosphate hydrolases"/>
    <property type="match status" value="1"/>
</dbReference>
<keyword evidence="7" id="KW-0547">Nucleotide-binding</keyword>
<dbReference type="GO" id="GO:0003924">
    <property type="term" value="F:GTPase activity"/>
    <property type="evidence" value="ECO:0007669"/>
    <property type="project" value="InterPro"/>
</dbReference>
<dbReference type="GO" id="GO:0044231">
    <property type="term" value="C:host cell presynaptic membrane"/>
    <property type="evidence" value="ECO:0007669"/>
    <property type="project" value="UniProtKB-KW"/>
</dbReference>
<dbReference type="SMART" id="SM00175">
    <property type="entry name" value="RAB"/>
    <property type="match status" value="1"/>
</dbReference>
<dbReference type="Gene3D" id="1.10.220.150">
    <property type="entry name" value="Arf GTPase activating protein"/>
    <property type="match status" value="1"/>
</dbReference>
<dbReference type="PANTHER" id="PTHR45819:SF5">
    <property type="entry name" value="CENTAURIN-GAMMA-1A"/>
    <property type="match status" value="1"/>
</dbReference>
<dbReference type="InterPro" id="IPR051282">
    <property type="entry name" value="Arf-GAP_GTPase_ANK_PH"/>
</dbReference>
<keyword evidence="12" id="KW-0342">GTP-binding</keyword>
<feature type="region of interest" description="Disordered" evidence="16">
    <location>
        <begin position="442"/>
        <end position="541"/>
    </location>
</feature>
<evidence type="ECO:0000256" key="13">
    <source>
        <dbReference type="ARBA" id="ARBA00023298"/>
    </source>
</evidence>
<proteinExistence type="inferred from homology"/>
<keyword evidence="5" id="KW-1052">Target cell membrane</keyword>
<keyword evidence="3" id="KW-0343">GTPase activation</keyword>
<dbReference type="PRINTS" id="PR00405">
    <property type="entry name" value="REVINTRACTNG"/>
</dbReference>
<keyword evidence="13" id="KW-1053">Target membrane</keyword>
<dbReference type="Pfam" id="PF00071">
    <property type="entry name" value="Ras"/>
    <property type="match status" value="1"/>
</dbReference>
<dbReference type="SUPFAM" id="SSF48403">
    <property type="entry name" value="Ankyrin repeat"/>
    <property type="match status" value="1"/>
</dbReference>
<feature type="region of interest" description="Disordered" evidence="16">
    <location>
        <begin position="947"/>
        <end position="966"/>
    </location>
</feature>
<dbReference type="CDD" id="cd01250">
    <property type="entry name" value="PH_AGAP"/>
    <property type="match status" value="1"/>
</dbReference>
<feature type="region of interest" description="Disordered" evidence="16">
    <location>
        <begin position="604"/>
        <end position="673"/>
    </location>
</feature>
<keyword evidence="10" id="KW-0800">Toxin</keyword>
<keyword evidence="13" id="KW-0472">Membrane</keyword>
<comment type="subcellular location">
    <subcellularLocation>
        <location evidence="1">Target cell membrane</location>
    </subcellularLocation>
</comment>
<keyword evidence="8 15" id="KW-0863">Zinc-finger</keyword>
<dbReference type="PROSITE" id="PS51421">
    <property type="entry name" value="RAS"/>
    <property type="match status" value="1"/>
</dbReference>
<dbReference type="GO" id="GO:0044218">
    <property type="term" value="C:other organism cell membrane"/>
    <property type="evidence" value="ECO:0007669"/>
    <property type="project" value="UniProtKB-KW"/>
</dbReference>
<dbReference type="Pfam" id="PF12796">
    <property type="entry name" value="Ank_2"/>
    <property type="match status" value="1"/>
</dbReference>
<dbReference type="CDD" id="cd08836">
    <property type="entry name" value="ArfGap_AGAP"/>
    <property type="match status" value="1"/>
</dbReference>
<feature type="domain" description="Arf-GAP" evidence="18">
    <location>
        <begin position="731"/>
        <end position="851"/>
    </location>
</feature>
<organism evidence="19 20">
    <name type="scientific">Dermatophagoides farinae</name>
    <name type="common">American house dust mite</name>
    <dbReference type="NCBI Taxonomy" id="6954"/>
    <lineage>
        <taxon>Eukaryota</taxon>
        <taxon>Metazoa</taxon>
        <taxon>Ecdysozoa</taxon>
        <taxon>Arthropoda</taxon>
        <taxon>Chelicerata</taxon>
        <taxon>Arachnida</taxon>
        <taxon>Acari</taxon>
        <taxon>Acariformes</taxon>
        <taxon>Sarcoptiformes</taxon>
        <taxon>Astigmata</taxon>
        <taxon>Psoroptidia</taxon>
        <taxon>Analgoidea</taxon>
        <taxon>Pyroglyphidae</taxon>
        <taxon>Dermatophagoidinae</taxon>
        <taxon>Dermatophagoides</taxon>
    </lineage>
</organism>
<evidence type="ECO:0000256" key="6">
    <source>
        <dbReference type="ARBA" id="ARBA00022723"/>
    </source>
</evidence>
<feature type="region of interest" description="Disordered" evidence="16">
    <location>
        <begin position="347"/>
        <end position="374"/>
    </location>
</feature>
<dbReference type="Proteomes" id="UP000790347">
    <property type="component" value="Unassembled WGS sequence"/>
</dbReference>
<gene>
    <name evidence="19" type="primary">AGAP3</name>
    <name evidence="19" type="ORF">DERF_000520</name>
</gene>
<evidence type="ECO:0000256" key="16">
    <source>
        <dbReference type="SAM" id="MobiDB-lite"/>
    </source>
</evidence>
<dbReference type="Pfam" id="PF01412">
    <property type="entry name" value="ArfGap"/>
    <property type="match status" value="1"/>
</dbReference>
<feature type="compositionally biased region" description="Pro residues" evidence="16">
    <location>
        <begin position="480"/>
        <end position="489"/>
    </location>
</feature>
<dbReference type="GO" id="GO:0005525">
    <property type="term" value="F:GTP binding"/>
    <property type="evidence" value="ECO:0007669"/>
    <property type="project" value="UniProtKB-KW"/>
</dbReference>
<dbReference type="FunFam" id="1.10.220.150:FF:000001">
    <property type="entry name" value="Arf-GAP with GTPase, ANK repeat and PH domain-containing protein 1"/>
    <property type="match status" value="1"/>
</dbReference>
<evidence type="ECO:0000256" key="3">
    <source>
        <dbReference type="ARBA" id="ARBA00022468"/>
    </source>
</evidence>
<dbReference type="GO" id="GO:0005096">
    <property type="term" value="F:GTPase activator activity"/>
    <property type="evidence" value="ECO:0007669"/>
    <property type="project" value="UniProtKB-KW"/>
</dbReference>
<feature type="region of interest" description="Disordered" evidence="16">
    <location>
        <begin position="386"/>
        <end position="408"/>
    </location>
</feature>
<name>A0A922IBP3_DERFA</name>
<evidence type="ECO:0000313" key="19">
    <source>
        <dbReference type="EMBL" id="KAH9526424.1"/>
    </source>
</evidence>
<dbReference type="EMBL" id="ASGP02000001">
    <property type="protein sequence ID" value="KAH9526424.1"/>
    <property type="molecule type" value="Genomic_DNA"/>
</dbReference>
<dbReference type="SMART" id="SM00233">
    <property type="entry name" value="PH"/>
    <property type="match status" value="1"/>
</dbReference>
<protein>
    <submittedName>
        <fullName evidence="19">Arf-GAP with GTPase, ANK repeat and PH domain-containing protein 3</fullName>
    </submittedName>
</protein>
<feature type="region of interest" description="Disordered" evidence="16">
    <location>
        <begin position="1"/>
        <end position="36"/>
    </location>
</feature>
<evidence type="ECO:0000256" key="10">
    <source>
        <dbReference type="ARBA" id="ARBA00023028"/>
    </source>
</evidence>
<keyword evidence="9" id="KW-0862">Zinc</keyword>
<dbReference type="GO" id="GO:0008270">
    <property type="term" value="F:zinc ion binding"/>
    <property type="evidence" value="ECO:0007669"/>
    <property type="project" value="UniProtKB-KW"/>
</dbReference>
<evidence type="ECO:0000256" key="5">
    <source>
        <dbReference type="ARBA" id="ARBA00022537"/>
    </source>
</evidence>
<evidence type="ECO:0000259" key="17">
    <source>
        <dbReference type="PROSITE" id="PS50003"/>
    </source>
</evidence>
<dbReference type="SMART" id="SM00105">
    <property type="entry name" value="ArfGap"/>
    <property type="match status" value="1"/>
</dbReference>
<dbReference type="FunFam" id="3.40.50.300:FF:000178">
    <property type="entry name" value="Arf-GAP with GTPase, ANK repeat and PH domain-containing protein 1"/>
    <property type="match status" value="1"/>
</dbReference>